<dbReference type="Proteomes" id="UP000435323">
    <property type="component" value="Unassembled WGS sequence"/>
</dbReference>
<name>A0A6N3Z383_ALIFS</name>
<gene>
    <name evidence="1" type="ORF">GNP77_13520</name>
</gene>
<dbReference type="RefSeq" id="WP_155658060.1">
    <property type="nucleotide sequence ID" value="NZ_WOBO01000015.1"/>
</dbReference>
<evidence type="ECO:0000313" key="2">
    <source>
        <dbReference type="Proteomes" id="UP000435323"/>
    </source>
</evidence>
<proteinExistence type="predicted"/>
<reference evidence="1 2" key="1">
    <citation type="submission" date="2019-11" db="EMBL/GenBank/DDBJ databases">
        <title>Using colonization assays and comparative genomics to discover symbiosis behaviors and factors in Vibrio fischeri.</title>
        <authorList>
            <person name="Bongrand C."/>
            <person name="Moriano-Gutierrez S."/>
            <person name="Arevalo P."/>
            <person name="Mcfall-Ngai M."/>
            <person name="Visick K."/>
            <person name="Polz M.F."/>
            <person name="Ruby E.G."/>
        </authorList>
    </citation>
    <scope>NUCLEOTIDE SEQUENCE [LARGE SCALE GENOMIC DNA]</scope>
    <source>
        <strain evidence="2">emors.3.2</strain>
    </source>
</reference>
<sequence>MNDDLRKELRQQLSQLSITYKLSVEQLVELFQLVSSDWKKVENCPNYEIHSVTNVIRNRKTHRILKPNNCGHVRLKTKDGNDYFKKQNLNYLHVSY</sequence>
<comment type="caution">
    <text evidence="1">The sequence shown here is derived from an EMBL/GenBank/DDBJ whole genome shotgun (WGS) entry which is preliminary data.</text>
</comment>
<protein>
    <submittedName>
        <fullName evidence="1">Uncharacterized protein</fullName>
    </submittedName>
</protein>
<evidence type="ECO:0000313" key="1">
    <source>
        <dbReference type="EMBL" id="MUK46401.1"/>
    </source>
</evidence>
<organism evidence="1 2">
    <name type="scientific">Aliivibrio fischeri</name>
    <name type="common">Vibrio fischeri</name>
    <dbReference type="NCBI Taxonomy" id="668"/>
    <lineage>
        <taxon>Bacteria</taxon>
        <taxon>Pseudomonadati</taxon>
        <taxon>Pseudomonadota</taxon>
        <taxon>Gammaproteobacteria</taxon>
        <taxon>Vibrionales</taxon>
        <taxon>Vibrionaceae</taxon>
        <taxon>Aliivibrio</taxon>
    </lineage>
</organism>
<dbReference type="AlphaFoldDB" id="A0A6N3Z383"/>
<accession>A0A6N3Z383</accession>
<dbReference type="EMBL" id="WOBO01000015">
    <property type="protein sequence ID" value="MUK46401.1"/>
    <property type="molecule type" value="Genomic_DNA"/>
</dbReference>